<dbReference type="VEuPathDB" id="CryptoDB:Cvel_12457"/>
<reference evidence="2" key="1">
    <citation type="submission" date="2014-11" db="EMBL/GenBank/DDBJ databases">
        <authorList>
            <person name="Otto D Thomas"/>
            <person name="Naeem Raeece"/>
        </authorList>
    </citation>
    <scope>NUCLEOTIDE SEQUENCE</scope>
</reference>
<name>A0A0G4IA52_9ALVE</name>
<evidence type="ECO:0000256" key="1">
    <source>
        <dbReference type="SAM" id="MobiDB-lite"/>
    </source>
</evidence>
<sequence>MGGKVEVVQNPVLRSVEGLKTLDSFQGIGLRFSREREKKTYTAAWTWRGMEKGHLISLLGQTLIPNRQALIDGVIQVFLEKEDSGPGTIADDYLKKSQTVLSDHWQALQGIPVPGAVPLSAEAALEEVTKSDSETFMKTYQPMKVISRARFLKNFMVGNPTRIGSNLSDDEEDVQPIRRERRPTNLSDGRSRARMNRGPAQPKNPAQRIERGEKIRRANEIWQMMMEDKDAEGAKAYRRTHWGVAFNDQVEETEFKSSERPLAVREKSLRMRFHSSLPRMSTSGKSKQKGGGAAAFADASSSSSSASSAPAQVEMN</sequence>
<protein>
    <submittedName>
        <fullName evidence="2">Uncharacterized protein</fullName>
    </submittedName>
</protein>
<evidence type="ECO:0000313" key="2">
    <source>
        <dbReference type="EMBL" id="CEM54039.1"/>
    </source>
</evidence>
<dbReference type="AlphaFoldDB" id="A0A0G4IA52"/>
<organism evidence="2">
    <name type="scientific">Chromera velia CCMP2878</name>
    <dbReference type="NCBI Taxonomy" id="1169474"/>
    <lineage>
        <taxon>Eukaryota</taxon>
        <taxon>Sar</taxon>
        <taxon>Alveolata</taxon>
        <taxon>Colpodellida</taxon>
        <taxon>Chromeraceae</taxon>
        <taxon>Chromera</taxon>
    </lineage>
</organism>
<feature type="region of interest" description="Disordered" evidence="1">
    <location>
        <begin position="270"/>
        <end position="316"/>
    </location>
</feature>
<dbReference type="EMBL" id="CDMZ01005750">
    <property type="protein sequence ID" value="CEM54039.1"/>
    <property type="molecule type" value="Genomic_DNA"/>
</dbReference>
<feature type="region of interest" description="Disordered" evidence="1">
    <location>
        <begin position="162"/>
        <end position="210"/>
    </location>
</feature>
<feature type="compositionally biased region" description="Low complexity" evidence="1">
    <location>
        <begin position="294"/>
        <end position="316"/>
    </location>
</feature>
<proteinExistence type="predicted"/>
<gene>
    <name evidence="2" type="ORF">Cvel_12457</name>
</gene>
<accession>A0A0G4IA52</accession>